<dbReference type="GO" id="GO:0050992">
    <property type="term" value="P:dimethylallyl diphosphate biosynthetic process"/>
    <property type="evidence" value="ECO:0007669"/>
    <property type="project" value="UniProtKB-UniRule"/>
</dbReference>
<dbReference type="NCBIfam" id="NF000907">
    <property type="entry name" value="PRK00087.1"/>
    <property type="match status" value="1"/>
</dbReference>
<accession>A0A6V8SGN7</accession>
<keyword evidence="3 6" id="KW-0408">Iron</keyword>
<feature type="binding site" evidence="6">
    <location>
        <position position="220"/>
    </location>
    <ligand>
        <name>(2E)-4-hydroxy-3-methylbut-2-enyl diphosphate</name>
        <dbReference type="ChEBI" id="CHEBI:128753"/>
    </ligand>
</feature>
<dbReference type="Pfam" id="PF00575">
    <property type="entry name" value="S1"/>
    <property type="match status" value="4"/>
</dbReference>
<dbReference type="CDD" id="cd05687">
    <property type="entry name" value="S1_RPS1_repeat_ec1_hs1"/>
    <property type="match status" value="1"/>
</dbReference>
<dbReference type="GO" id="GO:0003729">
    <property type="term" value="F:mRNA binding"/>
    <property type="evidence" value="ECO:0007669"/>
    <property type="project" value="UniProtKB-ARBA"/>
</dbReference>
<dbReference type="GO" id="GO:0051539">
    <property type="term" value="F:4 iron, 4 sulfur cluster binding"/>
    <property type="evidence" value="ECO:0007669"/>
    <property type="project" value="UniProtKB-UniRule"/>
</dbReference>
<evidence type="ECO:0000256" key="1">
    <source>
        <dbReference type="ARBA" id="ARBA00022485"/>
    </source>
</evidence>
<feature type="domain" description="S1 motif" evidence="7">
    <location>
        <begin position="392"/>
        <end position="459"/>
    </location>
</feature>
<dbReference type="NCBIfam" id="NF009024">
    <property type="entry name" value="PRK12360.1"/>
    <property type="match status" value="1"/>
</dbReference>
<dbReference type="GO" id="GO:0051745">
    <property type="term" value="F:4-hydroxy-3-methylbut-2-enyl diphosphate reductase activity"/>
    <property type="evidence" value="ECO:0007669"/>
    <property type="project" value="UniProtKB-UniRule"/>
</dbReference>
<dbReference type="FunFam" id="2.40.50.140:FF:000051">
    <property type="entry name" value="RNA-binding transcriptional accessory protein"/>
    <property type="match status" value="1"/>
</dbReference>
<comment type="function">
    <text evidence="5">Binds mRNA; thus facilitating recognition of the initiation point. It is needed to translate mRNA with a short Shine-Dalgarno (SD) purine-rich sequence.</text>
</comment>
<dbReference type="GO" id="GO:0019288">
    <property type="term" value="P:isopentenyl diphosphate biosynthetic process, methylerythritol 4-phosphate pathway"/>
    <property type="evidence" value="ECO:0007669"/>
    <property type="project" value="UniProtKB-UniRule"/>
</dbReference>
<feature type="binding site" evidence="6">
    <location>
        <position position="127"/>
    </location>
    <ligand>
        <name>isopentenyl diphosphate</name>
        <dbReference type="ChEBI" id="CHEBI:128769"/>
    </ligand>
</feature>
<dbReference type="InterPro" id="IPR012340">
    <property type="entry name" value="NA-bd_OB-fold"/>
</dbReference>
<comment type="catalytic activity">
    <reaction evidence="6">
        <text>dimethylallyl diphosphate + 2 oxidized [2Fe-2S]-[ferredoxin] + H2O = (2E)-4-hydroxy-3-methylbut-2-enyl diphosphate + 2 reduced [2Fe-2S]-[ferredoxin] + 2 H(+)</text>
        <dbReference type="Rhea" id="RHEA:24825"/>
        <dbReference type="Rhea" id="RHEA-COMP:10000"/>
        <dbReference type="Rhea" id="RHEA-COMP:10001"/>
        <dbReference type="ChEBI" id="CHEBI:15377"/>
        <dbReference type="ChEBI" id="CHEBI:15378"/>
        <dbReference type="ChEBI" id="CHEBI:33737"/>
        <dbReference type="ChEBI" id="CHEBI:33738"/>
        <dbReference type="ChEBI" id="CHEBI:57623"/>
        <dbReference type="ChEBI" id="CHEBI:128753"/>
        <dbReference type="EC" id="1.17.7.4"/>
    </reaction>
</comment>
<feature type="binding site" evidence="6">
    <location>
        <position position="127"/>
    </location>
    <ligand>
        <name>dimethylallyl diphosphate</name>
        <dbReference type="ChEBI" id="CHEBI:57623"/>
    </ligand>
</feature>
<dbReference type="Pfam" id="PF02401">
    <property type="entry name" value="LYTB"/>
    <property type="match status" value="1"/>
</dbReference>
<dbReference type="GO" id="GO:0016114">
    <property type="term" value="P:terpenoid biosynthetic process"/>
    <property type="evidence" value="ECO:0007669"/>
    <property type="project" value="UniProtKB-UniRule"/>
</dbReference>
<comment type="pathway">
    <text evidence="6">Isoprenoid biosynthesis; dimethylallyl diphosphate biosynthesis; dimethylallyl diphosphate from (2E)-4-hydroxy-3-methylbutenyl diphosphate: step 1/1.</text>
</comment>
<evidence type="ECO:0000256" key="5">
    <source>
        <dbReference type="ARBA" id="ARBA00025604"/>
    </source>
</evidence>
<keyword evidence="2 6" id="KW-0479">Metal-binding</keyword>
<evidence type="ECO:0000256" key="3">
    <source>
        <dbReference type="ARBA" id="ARBA00023004"/>
    </source>
</evidence>
<feature type="binding site" evidence="6">
    <location>
        <position position="219"/>
    </location>
    <ligand>
        <name>isopentenyl diphosphate</name>
        <dbReference type="ChEBI" id="CHEBI:128769"/>
    </ligand>
</feature>
<evidence type="ECO:0000259" key="7">
    <source>
        <dbReference type="PROSITE" id="PS50126"/>
    </source>
</evidence>
<dbReference type="NCBIfam" id="TIGR00216">
    <property type="entry name" value="ispH_lytB"/>
    <property type="match status" value="1"/>
</dbReference>
<keyword evidence="6" id="KW-0414">Isoprene biosynthesis</keyword>
<keyword evidence="4 6" id="KW-0411">Iron-sulfur</keyword>
<comment type="function">
    <text evidence="6">Catalyzes the conversion of 1-hydroxy-2-methyl-2-(E)-butenyl 4-diphosphate (HMBPP) into a mixture of isopentenyl diphosphate (IPP) and dimethylallyl diphosphate (DMAPP). Acts in the terminal step of the DOXP/MEP pathway for isoprenoid precursor biosynthesis.</text>
</comment>
<dbReference type="PANTHER" id="PTHR30426:SF0">
    <property type="entry name" value="4-HYDROXY-3-METHYLBUT-2-ENYL DIPHOSPHATE REDUCTASE"/>
    <property type="match status" value="1"/>
</dbReference>
<comment type="caution">
    <text evidence="8">The sequence shown here is derived from an EMBL/GenBank/DDBJ whole genome shotgun (WGS) entry which is preliminary data.</text>
</comment>
<name>A0A6V8SGN7_9CLOT</name>
<dbReference type="GO" id="GO:0046872">
    <property type="term" value="F:metal ion binding"/>
    <property type="evidence" value="ECO:0007669"/>
    <property type="project" value="UniProtKB-KW"/>
</dbReference>
<feature type="binding site" evidence="6">
    <location>
        <position position="220"/>
    </location>
    <ligand>
        <name>dimethylallyl diphosphate</name>
        <dbReference type="ChEBI" id="CHEBI:57623"/>
    </ligand>
</feature>
<dbReference type="CDD" id="cd05688">
    <property type="entry name" value="S1_RPS1_repeat_ec3"/>
    <property type="match status" value="1"/>
</dbReference>
<feature type="binding site" evidence="6">
    <location>
        <position position="265"/>
    </location>
    <ligand>
        <name>(2E)-4-hydroxy-3-methylbut-2-enyl diphosphate</name>
        <dbReference type="ChEBI" id="CHEBI:128753"/>
    </ligand>
</feature>
<dbReference type="CDD" id="cd13944">
    <property type="entry name" value="lytB_ispH"/>
    <property type="match status" value="1"/>
</dbReference>
<dbReference type="UniPathway" id="UPA00059">
    <property type="reaction ID" value="UER00105"/>
</dbReference>
<dbReference type="GO" id="GO:0005737">
    <property type="term" value="C:cytoplasm"/>
    <property type="evidence" value="ECO:0007669"/>
    <property type="project" value="UniProtKB-ARBA"/>
</dbReference>
<evidence type="ECO:0000313" key="9">
    <source>
        <dbReference type="Proteomes" id="UP000580568"/>
    </source>
</evidence>
<reference evidence="8 9" key="1">
    <citation type="submission" date="2020-07" db="EMBL/GenBank/DDBJ databases">
        <title>A new beta-1,3-glucan-decomposing anaerobic bacterium isolated from anoxic soil subjected to biological soil disinfestation.</title>
        <authorList>
            <person name="Ueki A."/>
            <person name="Tonouchi A."/>
        </authorList>
    </citation>
    <scope>NUCLEOTIDE SEQUENCE [LARGE SCALE GENOMIC DNA]</scope>
    <source>
        <strain evidence="8 9">TW1</strain>
    </source>
</reference>
<dbReference type="Gene3D" id="3.40.1010.20">
    <property type="entry name" value="4-hydroxy-3-methylbut-2-enyl diphosphate reductase, catalytic domain"/>
    <property type="match status" value="2"/>
</dbReference>
<organism evidence="8 9">
    <name type="scientific">Clostridium fungisolvens</name>
    <dbReference type="NCBI Taxonomy" id="1604897"/>
    <lineage>
        <taxon>Bacteria</taxon>
        <taxon>Bacillati</taxon>
        <taxon>Bacillota</taxon>
        <taxon>Clostridia</taxon>
        <taxon>Eubacteriales</taxon>
        <taxon>Clostridiaceae</taxon>
        <taxon>Clostridium</taxon>
    </lineage>
</organism>
<dbReference type="Gene3D" id="2.40.50.140">
    <property type="entry name" value="Nucleic acid-binding proteins"/>
    <property type="match status" value="4"/>
</dbReference>
<dbReference type="CDD" id="cd04465">
    <property type="entry name" value="S1_RPS1_repeat_ec2_hs2"/>
    <property type="match status" value="1"/>
</dbReference>
<comment type="cofactor">
    <cofactor evidence="6">
        <name>[4Fe-4S] cluster</name>
        <dbReference type="ChEBI" id="CHEBI:49883"/>
    </cofactor>
    <text evidence="6">Binds 1 [4Fe-4S] cluster per subunit.</text>
</comment>
<evidence type="ECO:0000256" key="4">
    <source>
        <dbReference type="ARBA" id="ARBA00023014"/>
    </source>
</evidence>
<keyword evidence="6" id="KW-0560">Oxidoreductase</keyword>
<gene>
    <name evidence="6" type="primary">ispH</name>
    <name evidence="8" type="ORF">bsdtw1_01978</name>
</gene>
<dbReference type="SMART" id="SM00316">
    <property type="entry name" value="S1"/>
    <property type="match status" value="4"/>
</dbReference>
<evidence type="ECO:0000256" key="2">
    <source>
        <dbReference type="ARBA" id="ARBA00022723"/>
    </source>
</evidence>
<dbReference type="FunFam" id="2.40.50.140:FF:000103">
    <property type="entry name" value="protein RRP5 homolog"/>
    <property type="match status" value="1"/>
</dbReference>
<feature type="binding site" evidence="6">
    <location>
        <position position="220"/>
    </location>
    <ligand>
        <name>isopentenyl diphosphate</name>
        <dbReference type="ChEBI" id="CHEBI:128769"/>
    </ligand>
</feature>
<comment type="pathway">
    <text evidence="6">Isoprenoid biosynthesis; isopentenyl diphosphate biosynthesis via DXP pathway; isopentenyl diphosphate from 1-deoxy-D-xylulose 5-phosphate: step 6/6.</text>
</comment>
<keyword evidence="1 6" id="KW-0004">4Fe-4S</keyword>
<dbReference type="PROSITE" id="PS50126">
    <property type="entry name" value="S1"/>
    <property type="match status" value="4"/>
</dbReference>
<dbReference type="Proteomes" id="UP000580568">
    <property type="component" value="Unassembled WGS sequence"/>
</dbReference>
<dbReference type="HAMAP" id="MF_00191">
    <property type="entry name" value="IspH"/>
    <property type="match status" value="1"/>
</dbReference>
<feature type="binding site" evidence="6">
    <location>
        <position position="99"/>
    </location>
    <ligand>
        <name>[4Fe-4S] cluster</name>
        <dbReference type="ChEBI" id="CHEBI:49883"/>
    </ligand>
</feature>
<feature type="domain" description="S1 motif" evidence="7">
    <location>
        <begin position="302"/>
        <end position="374"/>
    </location>
</feature>
<evidence type="ECO:0000313" key="8">
    <source>
        <dbReference type="EMBL" id="GFP75886.1"/>
    </source>
</evidence>
<dbReference type="NCBIfam" id="NF005208">
    <property type="entry name" value="PRK06676.1"/>
    <property type="match status" value="1"/>
</dbReference>
<protein>
    <recommendedName>
        <fullName evidence="6">4-hydroxy-3-methylbut-2-enyl diphosphate reductase</fullName>
        <shortName evidence="6">HMBPP reductase</shortName>
        <ecNumber evidence="6">1.17.7.4</ecNumber>
    </recommendedName>
</protein>
<feature type="active site" description="Proton donor" evidence="6">
    <location>
        <position position="129"/>
    </location>
</feature>
<dbReference type="InterPro" id="IPR003451">
    <property type="entry name" value="LytB/IspH"/>
</dbReference>
<feature type="binding site" evidence="6">
    <location>
        <position position="221"/>
    </location>
    <ligand>
        <name>dimethylallyl diphosphate</name>
        <dbReference type="ChEBI" id="CHEBI:57623"/>
    </ligand>
</feature>
<feature type="binding site" evidence="6">
    <location>
        <position position="127"/>
    </location>
    <ligand>
        <name>(2E)-4-hydroxy-3-methylbut-2-enyl diphosphate</name>
        <dbReference type="ChEBI" id="CHEBI:128753"/>
    </ligand>
</feature>
<feature type="binding site" evidence="6">
    <location>
        <position position="221"/>
    </location>
    <ligand>
        <name>isopentenyl diphosphate</name>
        <dbReference type="ChEBI" id="CHEBI:128769"/>
    </ligand>
</feature>
<proteinExistence type="inferred from homology"/>
<feature type="binding site" evidence="6">
    <location>
        <position position="265"/>
    </location>
    <ligand>
        <name>dimethylallyl diphosphate</name>
        <dbReference type="ChEBI" id="CHEBI:57623"/>
    </ligand>
</feature>
<dbReference type="PRINTS" id="PR00681">
    <property type="entry name" value="RIBOSOMALS1"/>
</dbReference>
<dbReference type="Gene3D" id="3.40.50.11270">
    <property type="match status" value="1"/>
</dbReference>
<feature type="domain" description="S1 motif" evidence="7">
    <location>
        <begin position="565"/>
        <end position="634"/>
    </location>
</feature>
<evidence type="ECO:0000256" key="6">
    <source>
        <dbReference type="HAMAP-Rule" id="MF_00191"/>
    </source>
</evidence>
<feature type="binding site" evidence="6">
    <location>
        <position position="191"/>
    </location>
    <ligand>
        <name>[4Fe-4S] cluster</name>
        <dbReference type="ChEBI" id="CHEBI:49883"/>
    </ligand>
</feature>
<feature type="binding site" evidence="6">
    <location>
        <position position="163"/>
    </location>
    <ligand>
        <name>(2E)-4-hydroxy-3-methylbut-2-enyl diphosphate</name>
        <dbReference type="ChEBI" id="CHEBI:128753"/>
    </ligand>
</feature>
<dbReference type="InterPro" id="IPR003029">
    <property type="entry name" value="S1_domain"/>
</dbReference>
<feature type="binding site" evidence="6">
    <location>
        <position position="42"/>
    </location>
    <ligand>
        <name>isopentenyl diphosphate</name>
        <dbReference type="ChEBI" id="CHEBI:128769"/>
    </ligand>
</feature>
<comment type="catalytic activity">
    <reaction evidence="6">
        <text>isopentenyl diphosphate + 2 oxidized [2Fe-2S]-[ferredoxin] + H2O = (2E)-4-hydroxy-3-methylbut-2-enyl diphosphate + 2 reduced [2Fe-2S]-[ferredoxin] + 2 H(+)</text>
        <dbReference type="Rhea" id="RHEA:24488"/>
        <dbReference type="Rhea" id="RHEA-COMP:10000"/>
        <dbReference type="Rhea" id="RHEA-COMP:10001"/>
        <dbReference type="ChEBI" id="CHEBI:15377"/>
        <dbReference type="ChEBI" id="CHEBI:15378"/>
        <dbReference type="ChEBI" id="CHEBI:33737"/>
        <dbReference type="ChEBI" id="CHEBI:33738"/>
        <dbReference type="ChEBI" id="CHEBI:128753"/>
        <dbReference type="ChEBI" id="CHEBI:128769"/>
        <dbReference type="EC" id="1.17.7.4"/>
    </reaction>
</comment>
<feature type="binding site" evidence="6">
    <location>
        <position position="265"/>
    </location>
    <ligand>
        <name>isopentenyl diphosphate</name>
        <dbReference type="ChEBI" id="CHEBI:128769"/>
    </ligand>
</feature>
<dbReference type="InterPro" id="IPR035104">
    <property type="entry name" value="Ribosomal_protein_S1-like"/>
</dbReference>
<dbReference type="SUPFAM" id="SSF50249">
    <property type="entry name" value="Nucleic acid-binding proteins"/>
    <property type="match status" value="4"/>
</dbReference>
<feature type="binding site" evidence="6">
    <location>
        <position position="77"/>
    </location>
    <ligand>
        <name>(2E)-4-hydroxy-3-methylbut-2-enyl diphosphate</name>
        <dbReference type="ChEBI" id="CHEBI:128753"/>
    </ligand>
</feature>
<dbReference type="PANTHER" id="PTHR30426">
    <property type="entry name" value="4-HYDROXY-3-METHYLBUT-2-ENYL DIPHOSPHATE REDUCTASE"/>
    <property type="match status" value="1"/>
</dbReference>
<dbReference type="UniPathway" id="UPA00056">
    <property type="reaction ID" value="UER00097"/>
</dbReference>
<keyword evidence="9" id="KW-1185">Reference proteome</keyword>
<sequence length="636" mass="70815">MREILLAESAGFCFGVKRAVDETLKVQKQYNKKIFTIGPLIHNNDVVKMLENNNIFAIEINEIDSLANDDVVVIRSHGVPKSLVDKLNEKGVTVVNATCPYVTNIQKKVNKYHDEGYNIIIVGDKDHPEVVGINGWCNNEALVTKSGEFSDNLPEKICIVSQTTEKKSNWDKALKVVNEKSTDVLSFNTICSATDVRQRSAEEISKKVDAMIVIGGKNSSNTTKLFQICRSNCENTIHIENLEELPKELLNDNSIRTIGVTAGASTPDWIIKEVIDKMTMNNSEYNEQLELMEKSTKKIHVGEILKGEILSIVKNELIVAIDGYKADGVIPNSEISVNDGVKSKLSEHFKVGELVDAKVLRLQNEEGYVVLSRIELEKEKAFDETLEAYKNGSIVTVKVTEVVNGGVVATFKGLRVFIPASQLDIKYTGEFDNFVGKEIEVKFIEVEKERHIRIVASRRVLLEQEKHQREQDALNSLNVGDVVEGTVKRFTNFGAFVEVNGIDGLVHISEISWGKINNPSDVLKVGEKVKAKVIALDIEKKKVSLSVKALVQDPWMEIEEKYPEGSIVLGKVARLNDFGAFLELEPGVDGLAHISKISFNKISHPSEVLKVGELVKARIIKVEKENKRIGLSIKDV</sequence>
<feature type="binding site" evidence="6">
    <location>
        <position position="219"/>
    </location>
    <ligand>
        <name>dimethylallyl diphosphate</name>
        <dbReference type="ChEBI" id="CHEBI:57623"/>
    </ligand>
</feature>
<feature type="binding site" evidence="6">
    <location>
        <position position="221"/>
    </location>
    <ligand>
        <name>(2E)-4-hydroxy-3-methylbut-2-enyl diphosphate</name>
        <dbReference type="ChEBI" id="CHEBI:128753"/>
    </ligand>
</feature>
<comment type="similarity">
    <text evidence="6">Belongs to the IspH family.</text>
</comment>
<feature type="binding site" evidence="6">
    <location>
        <position position="219"/>
    </location>
    <ligand>
        <name>(2E)-4-hydroxy-3-methylbut-2-enyl diphosphate</name>
        <dbReference type="ChEBI" id="CHEBI:128753"/>
    </ligand>
</feature>
<dbReference type="EMBL" id="BLZR01000001">
    <property type="protein sequence ID" value="GFP75886.1"/>
    <property type="molecule type" value="Genomic_DNA"/>
</dbReference>
<feature type="binding site" evidence="6">
    <location>
        <position position="77"/>
    </location>
    <ligand>
        <name>dimethylallyl diphosphate</name>
        <dbReference type="ChEBI" id="CHEBI:57623"/>
    </ligand>
</feature>
<feature type="binding site" evidence="6">
    <location>
        <position position="13"/>
    </location>
    <ligand>
        <name>[4Fe-4S] cluster</name>
        <dbReference type="ChEBI" id="CHEBI:49883"/>
    </ligand>
</feature>
<feature type="binding site" evidence="6">
    <location>
        <position position="42"/>
    </location>
    <ligand>
        <name>(2E)-4-hydroxy-3-methylbut-2-enyl diphosphate</name>
        <dbReference type="ChEBI" id="CHEBI:128753"/>
    </ligand>
</feature>
<feature type="domain" description="S1 motif" evidence="7">
    <location>
        <begin position="480"/>
        <end position="548"/>
    </location>
</feature>
<dbReference type="RefSeq" id="WP_183277357.1">
    <property type="nucleotide sequence ID" value="NZ_BLZR01000001.1"/>
</dbReference>
<feature type="binding site" evidence="6">
    <location>
        <position position="77"/>
    </location>
    <ligand>
        <name>isopentenyl diphosphate</name>
        <dbReference type="ChEBI" id="CHEBI:128769"/>
    </ligand>
</feature>
<dbReference type="AlphaFoldDB" id="A0A6V8SGN7"/>
<dbReference type="EC" id="1.17.7.4" evidence="6"/>
<feature type="binding site" evidence="6">
    <location>
        <position position="42"/>
    </location>
    <ligand>
        <name>dimethylallyl diphosphate</name>
        <dbReference type="ChEBI" id="CHEBI:57623"/>
    </ligand>
</feature>